<feature type="non-terminal residue" evidence="2">
    <location>
        <position position="1"/>
    </location>
</feature>
<sequence length="85" mass="9549">AIVLMNMGGPHTLSEVEPFLFNLFSDGDLIPIPFQSKLAPWIAKRRTPGIVEQYRQIGGGSPIKHWTETQGKMLEKLLDEQCPET</sequence>
<gene>
    <name evidence="2" type="ORF">BDK51DRAFT_6693</name>
</gene>
<evidence type="ECO:0000313" key="3">
    <source>
        <dbReference type="Proteomes" id="UP000269721"/>
    </source>
</evidence>
<evidence type="ECO:0000313" key="2">
    <source>
        <dbReference type="EMBL" id="RKO83482.1"/>
    </source>
</evidence>
<name>A0A4P9VWE4_9FUNG</name>
<protein>
    <recommendedName>
        <fullName evidence="4">Ferrochelatase</fullName>
    </recommendedName>
</protein>
<dbReference type="InterPro" id="IPR001015">
    <property type="entry name" value="Ferrochelatase"/>
</dbReference>
<dbReference type="CDD" id="cd03411">
    <property type="entry name" value="Ferrochelatase_N"/>
    <property type="match status" value="1"/>
</dbReference>
<feature type="non-terminal residue" evidence="2">
    <location>
        <position position="85"/>
    </location>
</feature>
<proteinExistence type="inferred from homology"/>
<dbReference type="GO" id="GO:0005739">
    <property type="term" value="C:mitochondrion"/>
    <property type="evidence" value="ECO:0007669"/>
    <property type="project" value="TreeGrafter"/>
</dbReference>
<keyword evidence="3" id="KW-1185">Reference proteome</keyword>
<dbReference type="PANTHER" id="PTHR11108:SF1">
    <property type="entry name" value="FERROCHELATASE, MITOCHONDRIAL"/>
    <property type="match status" value="1"/>
</dbReference>
<reference evidence="3" key="1">
    <citation type="journal article" date="2018" name="Nat. Microbiol.">
        <title>Leveraging single-cell genomics to expand the fungal tree of life.</title>
        <authorList>
            <person name="Ahrendt S.R."/>
            <person name="Quandt C.A."/>
            <person name="Ciobanu D."/>
            <person name="Clum A."/>
            <person name="Salamov A."/>
            <person name="Andreopoulos B."/>
            <person name="Cheng J.F."/>
            <person name="Woyke T."/>
            <person name="Pelin A."/>
            <person name="Henrissat B."/>
            <person name="Reynolds N.K."/>
            <person name="Benny G.L."/>
            <person name="Smith M.E."/>
            <person name="James T.Y."/>
            <person name="Grigoriev I.V."/>
        </authorList>
    </citation>
    <scope>NUCLEOTIDE SEQUENCE [LARGE SCALE GENOMIC DNA]</scope>
</reference>
<dbReference type="InterPro" id="IPR033659">
    <property type="entry name" value="Ferrochelatase_N"/>
</dbReference>
<dbReference type="PANTHER" id="PTHR11108">
    <property type="entry name" value="FERROCHELATASE"/>
    <property type="match status" value="1"/>
</dbReference>
<dbReference type="EMBL" id="ML001187">
    <property type="protein sequence ID" value="RKO83482.1"/>
    <property type="molecule type" value="Genomic_DNA"/>
</dbReference>
<evidence type="ECO:0000256" key="1">
    <source>
        <dbReference type="RuleBase" id="RU004185"/>
    </source>
</evidence>
<dbReference type="AlphaFoldDB" id="A0A4P9VWE4"/>
<dbReference type="GO" id="GO:0004325">
    <property type="term" value="F:ferrochelatase activity"/>
    <property type="evidence" value="ECO:0007669"/>
    <property type="project" value="InterPro"/>
</dbReference>
<dbReference type="Proteomes" id="UP000269721">
    <property type="component" value="Unassembled WGS sequence"/>
</dbReference>
<organism evidence="2 3">
    <name type="scientific">Blyttiomyces helicus</name>
    <dbReference type="NCBI Taxonomy" id="388810"/>
    <lineage>
        <taxon>Eukaryota</taxon>
        <taxon>Fungi</taxon>
        <taxon>Fungi incertae sedis</taxon>
        <taxon>Chytridiomycota</taxon>
        <taxon>Chytridiomycota incertae sedis</taxon>
        <taxon>Chytridiomycetes</taxon>
        <taxon>Chytridiomycetes incertae sedis</taxon>
        <taxon>Blyttiomyces</taxon>
    </lineage>
</organism>
<comment type="similarity">
    <text evidence="1">Belongs to the ferrochelatase family.</text>
</comment>
<dbReference type="GO" id="GO:0006783">
    <property type="term" value="P:heme biosynthetic process"/>
    <property type="evidence" value="ECO:0007669"/>
    <property type="project" value="InterPro"/>
</dbReference>
<dbReference type="Gene3D" id="3.40.50.1400">
    <property type="match status" value="1"/>
</dbReference>
<dbReference type="SUPFAM" id="SSF53800">
    <property type="entry name" value="Chelatase"/>
    <property type="match status" value="1"/>
</dbReference>
<evidence type="ECO:0008006" key="4">
    <source>
        <dbReference type="Google" id="ProtNLM"/>
    </source>
</evidence>
<dbReference type="Pfam" id="PF00762">
    <property type="entry name" value="Ferrochelatase"/>
    <property type="match status" value="1"/>
</dbReference>
<accession>A0A4P9VWE4</accession>
<dbReference type="OrthoDB" id="1323at2759"/>